<accession>A0ABY4R4M3</accession>
<proteinExistence type="predicted"/>
<evidence type="ECO:0000259" key="1">
    <source>
        <dbReference type="Pfam" id="PF01717"/>
    </source>
</evidence>
<dbReference type="Pfam" id="PF01717">
    <property type="entry name" value="Meth_synt_2"/>
    <property type="match status" value="1"/>
</dbReference>
<reference evidence="2" key="2">
    <citation type="submission" date="2022-05" db="EMBL/GenBank/DDBJ databases">
        <authorList>
            <person name="Kim J.-S."/>
            <person name="Lee K."/>
            <person name="Suh M."/>
            <person name="Eom M."/>
            <person name="Kim J.-S."/>
            <person name="Kim D.-S."/>
            <person name="Ko S.-H."/>
            <person name="Shin Y."/>
            <person name="Lee J.-S."/>
        </authorList>
    </citation>
    <scope>NUCLEOTIDE SEQUENCE</scope>
    <source>
        <strain evidence="2">N237</strain>
    </source>
</reference>
<name>A0ABY4R4M3_9ACTN</name>
<dbReference type="InterPro" id="IPR038071">
    <property type="entry name" value="UROD/MetE-like_sf"/>
</dbReference>
<reference evidence="2" key="1">
    <citation type="journal article" date="2018" name="Int. J. Syst. Evol. Microbiol.">
        <title>Jatrophihabitans telluris sp. nov., isolated from sediment soil of lava forest wetlands and the emended description of the genus Jatrophihabitans.</title>
        <authorList>
            <person name="Lee K.C."/>
            <person name="Suh M.K."/>
            <person name="Eom M.K."/>
            <person name="Kim K.K."/>
            <person name="Kim J.S."/>
            <person name="Kim D.S."/>
            <person name="Ko S.H."/>
            <person name="Shin Y.K."/>
            <person name="Lee J.S."/>
        </authorList>
    </citation>
    <scope>NUCLEOTIDE SEQUENCE</scope>
    <source>
        <strain evidence="2">N237</strain>
    </source>
</reference>
<protein>
    <submittedName>
        <fullName evidence="2">Methionine synthase</fullName>
    </submittedName>
</protein>
<feature type="domain" description="Cobalamin-independent methionine synthase MetE C-terminal/archaeal" evidence="1">
    <location>
        <begin position="116"/>
        <end position="327"/>
    </location>
</feature>
<dbReference type="Proteomes" id="UP001056336">
    <property type="component" value="Chromosome"/>
</dbReference>
<sequence>MSEPARRFPWAPGVSTGLGSLPGSDVVEAVSFVLDTVPEFAYLPELPARGLGADMIGRTASLLVELPMEWQPHGWTVTGAAGQDLRRARDFLHRDLDAITEHGAGLDVLKVQVTGPVTLAANAELPNLHKVLSDHGAFRDLSESLAEGVRLHLAELASRLPGTALVLQLDEPSLPAALSGSVPTPSGYGTVRSISRSVAGPALQRVLAGASPGSRTVHCCAADVPFDLLVSSGADAVAIDFALLNKANLDSVGEIVDAGTSLWLGVVPSSDAELSFAAARERVFGLWRRLGFDDALLAGTVVPTPACGLAGASPGYARRATKLLRDVGRSLLDGAEPSRS</sequence>
<keyword evidence="3" id="KW-1185">Reference proteome</keyword>
<evidence type="ECO:0000313" key="2">
    <source>
        <dbReference type="EMBL" id="UQX89925.1"/>
    </source>
</evidence>
<gene>
    <name evidence="2" type="ORF">M6D93_07940</name>
</gene>
<dbReference type="RefSeq" id="WP_249773820.1">
    <property type="nucleotide sequence ID" value="NZ_CP097332.1"/>
</dbReference>
<dbReference type="Gene3D" id="3.20.20.210">
    <property type="match status" value="1"/>
</dbReference>
<dbReference type="EMBL" id="CP097332">
    <property type="protein sequence ID" value="UQX89925.1"/>
    <property type="molecule type" value="Genomic_DNA"/>
</dbReference>
<organism evidence="2 3">
    <name type="scientific">Jatrophihabitans telluris</name>
    <dbReference type="NCBI Taxonomy" id="2038343"/>
    <lineage>
        <taxon>Bacteria</taxon>
        <taxon>Bacillati</taxon>
        <taxon>Actinomycetota</taxon>
        <taxon>Actinomycetes</taxon>
        <taxon>Jatrophihabitantales</taxon>
        <taxon>Jatrophihabitantaceae</taxon>
        <taxon>Jatrophihabitans</taxon>
    </lineage>
</organism>
<dbReference type="SUPFAM" id="SSF51726">
    <property type="entry name" value="UROD/MetE-like"/>
    <property type="match status" value="1"/>
</dbReference>
<evidence type="ECO:0000313" key="3">
    <source>
        <dbReference type="Proteomes" id="UP001056336"/>
    </source>
</evidence>
<dbReference type="CDD" id="cd03310">
    <property type="entry name" value="CIMS_like"/>
    <property type="match status" value="1"/>
</dbReference>
<dbReference type="InterPro" id="IPR002629">
    <property type="entry name" value="Met_Synth_C/arc"/>
</dbReference>